<gene>
    <name evidence="2" type="ORF">BAU28_04740</name>
</gene>
<protein>
    <submittedName>
        <fullName evidence="2">NADH dehydrogenase</fullName>
    </submittedName>
</protein>
<proteinExistence type="predicted"/>
<organism evidence="2 3">
    <name type="scientific">Bacillus paramycoides</name>
    <dbReference type="NCBI Taxonomy" id="2026194"/>
    <lineage>
        <taxon>Bacteria</taxon>
        <taxon>Bacillati</taxon>
        <taxon>Bacillota</taxon>
        <taxon>Bacilli</taxon>
        <taxon>Bacillales</taxon>
        <taxon>Bacillaceae</taxon>
        <taxon>Bacillus</taxon>
        <taxon>Bacillus cereus group</taxon>
    </lineage>
</organism>
<evidence type="ECO:0000313" key="3">
    <source>
        <dbReference type="Proteomes" id="UP000182788"/>
    </source>
</evidence>
<comment type="caution">
    <text evidence="2">The sequence shown here is derived from an EMBL/GenBank/DDBJ whole genome shotgun (WGS) entry which is preliminary data.</text>
</comment>
<dbReference type="EMBL" id="MAOI01000112">
    <property type="protein sequence ID" value="OJD74301.1"/>
    <property type="molecule type" value="Genomic_DNA"/>
</dbReference>
<sequence>MIKTRTVILVVFIAIIFCLSLKVIFGDKPASNTETSTKAKDATSEPQKEKLSAQLDTLDYNKETDKLNLSITTNIPDSTKATIKVYSSKKSENYDYTATSSEVFKDGKLQTTISPSRLVENGQYYVKILIDVSTAEYTSKNKHLIDKLGSRYEVEKQYSGDNLVKIRDISSDKYVIEIDTKNIISIENGFSEQEAQQELAKRIKEREQREQQEAQQPKQNEVQTTTVDANSKGEAWLKLSEAEKRTLTNRLISNWKSNGYTVTVGADWFIGALDAFYGTPETNVNTIADAMTLSGVAGGVVKK</sequence>
<evidence type="ECO:0000256" key="1">
    <source>
        <dbReference type="SAM" id="MobiDB-lite"/>
    </source>
</evidence>
<name>A0A1J9VDK7_9BACI</name>
<dbReference type="GeneID" id="87594327"/>
<feature type="region of interest" description="Disordered" evidence="1">
    <location>
        <begin position="204"/>
        <end position="228"/>
    </location>
</feature>
<accession>A0A1J9VDK7</accession>
<dbReference type="AlphaFoldDB" id="A0A1J9VDK7"/>
<evidence type="ECO:0000313" key="2">
    <source>
        <dbReference type="EMBL" id="OJD74301.1"/>
    </source>
</evidence>
<feature type="compositionally biased region" description="Low complexity" evidence="1">
    <location>
        <begin position="213"/>
        <end position="223"/>
    </location>
</feature>
<dbReference type="Proteomes" id="UP000182788">
    <property type="component" value="Unassembled WGS sequence"/>
</dbReference>
<dbReference type="RefSeq" id="WP_071720239.1">
    <property type="nucleotide sequence ID" value="NZ_CBCSHB010000001.1"/>
</dbReference>
<reference evidence="2 3" key="1">
    <citation type="submission" date="2016-06" db="EMBL/GenBank/DDBJ databases">
        <title>First insights into the genetic diversity and population structure of in the Bacillus cereus group bacteria from diverse marine environments.</title>
        <authorList>
            <person name="Liu Y."/>
            <person name="Lai Q."/>
            <person name="Shao Z."/>
        </authorList>
    </citation>
    <scope>NUCLEOTIDE SEQUENCE [LARGE SCALE GENOMIC DNA]</scope>
    <source>
        <strain evidence="2 3">NH24A2</strain>
    </source>
</reference>